<name>A0A5S6R6A7_TRIMR</name>
<dbReference type="Pfam" id="PF03564">
    <property type="entry name" value="DUF1759"/>
    <property type="match status" value="1"/>
</dbReference>
<sequence length="652" mass="72132">MPAHSGHCGIGGTEPIQDGVEAIKQALASFLMKNNNKVAEANLTTAEKKILKDLYKEKSILITKADKEMLMKNVRKPIRADPTSKLRTDLLNLLCMFISETNDEALVKIKQHLYFTSNIKCPEMYGLPKTHKLGIPMRPVVKRTAGRSGKAESVGDAVKALRKEVESLRLELTRSSQVTRADESSWQTAKELSETTHQVSRTHGGRPSGGADVPKQPDDSGKTVRPRSVGATIAQEERALSDCSGCSTRRRSVGDDVLGGGNDHWISYAERGPNLNVSSHCVPSVDPVQCIEPFDGDPLRIAYLRRLLSPQVRDSIASYLHNPGLYQDALKDLRHRYGDRRLIAQYSLKALRGMEPLKREDLKELDRFSCELHGVICSLVNSGHEAEMISAGNLHDVVSKLTPRLKEMWTEKTRYLPCPVNLQSLDEWSCDFVLTKRSAAIFDEGPIPKPSANRYRKVAGVNLVIKDKEAYLKCAVSDGNHHLERCELFASMALDERLKVARKVKRCFICLKRGHQSRACNVQRSCTVSGCPRKHHRLLHGATFRQEDVARTLSTPSEQQMTRESLSVVQVGATIPDRAVLLSVVPITVHSGTASAKTLALLDSGSEASLITEGLAWKLGLAMRPTAVSLTTFKDRQPIPTRAVSFEVASIE</sequence>
<dbReference type="PANTHER" id="PTHR47331:SF1">
    <property type="entry name" value="GAG-LIKE PROTEIN"/>
    <property type="match status" value="1"/>
</dbReference>
<protein>
    <submittedName>
        <fullName evidence="3">CCHC-type domain-containing protein</fullName>
    </submittedName>
</protein>
<accession>A0A5S6R6A7</accession>
<proteinExistence type="predicted"/>
<evidence type="ECO:0000313" key="3">
    <source>
        <dbReference type="WBParaSite" id="TMUE_3000014889.1"/>
    </source>
</evidence>
<dbReference type="AlphaFoldDB" id="A0A5S6R6A7"/>
<dbReference type="STRING" id="70415.A0A5S6R6A7"/>
<feature type="region of interest" description="Disordered" evidence="1">
    <location>
        <begin position="173"/>
        <end position="232"/>
    </location>
</feature>
<dbReference type="Proteomes" id="UP000046395">
    <property type="component" value="Unassembled WGS sequence"/>
</dbReference>
<feature type="compositionally biased region" description="Polar residues" evidence="1">
    <location>
        <begin position="173"/>
        <end position="201"/>
    </location>
</feature>
<evidence type="ECO:0000256" key="1">
    <source>
        <dbReference type="SAM" id="MobiDB-lite"/>
    </source>
</evidence>
<reference evidence="3" key="1">
    <citation type="submission" date="2019-12" db="UniProtKB">
        <authorList>
            <consortium name="WormBaseParasite"/>
        </authorList>
    </citation>
    <scope>IDENTIFICATION</scope>
</reference>
<evidence type="ECO:0000313" key="2">
    <source>
        <dbReference type="Proteomes" id="UP000046395"/>
    </source>
</evidence>
<dbReference type="InterPro" id="IPR005312">
    <property type="entry name" value="DUF1759"/>
</dbReference>
<organism evidence="2 3">
    <name type="scientific">Trichuris muris</name>
    <name type="common">Mouse whipworm</name>
    <dbReference type="NCBI Taxonomy" id="70415"/>
    <lineage>
        <taxon>Eukaryota</taxon>
        <taxon>Metazoa</taxon>
        <taxon>Ecdysozoa</taxon>
        <taxon>Nematoda</taxon>
        <taxon>Enoplea</taxon>
        <taxon>Dorylaimia</taxon>
        <taxon>Trichinellida</taxon>
        <taxon>Trichuridae</taxon>
        <taxon>Trichuris</taxon>
    </lineage>
</organism>
<keyword evidence="2" id="KW-1185">Reference proteome</keyword>
<dbReference type="WBParaSite" id="TMUE_3000014889.1">
    <property type="protein sequence ID" value="TMUE_3000014889.1"/>
    <property type="gene ID" value="WBGene00294288"/>
</dbReference>
<dbReference type="PANTHER" id="PTHR47331">
    <property type="entry name" value="PHD-TYPE DOMAIN-CONTAINING PROTEIN"/>
    <property type="match status" value="1"/>
</dbReference>